<evidence type="ECO:0000313" key="3">
    <source>
        <dbReference type="Proteomes" id="UP001497457"/>
    </source>
</evidence>
<reference evidence="2 3" key="2">
    <citation type="submission" date="2024-10" db="EMBL/GenBank/DDBJ databases">
        <authorList>
            <person name="Ryan C."/>
        </authorList>
    </citation>
    <scope>NUCLEOTIDE SEQUENCE [LARGE SCALE GENOMIC DNA]</scope>
</reference>
<dbReference type="InterPro" id="IPR056592">
    <property type="entry name" value="Beta-prop_At3g26010-like"/>
</dbReference>
<proteinExistence type="predicted"/>
<evidence type="ECO:0000313" key="2">
    <source>
        <dbReference type="EMBL" id="CAL5005908.1"/>
    </source>
</evidence>
<dbReference type="Pfam" id="PF24750">
    <property type="entry name" value="b-prop_At3g26010-like"/>
    <property type="match status" value="1"/>
</dbReference>
<dbReference type="Proteomes" id="UP001497457">
    <property type="component" value="Chromosome 27b"/>
</dbReference>
<dbReference type="PANTHER" id="PTHR35546">
    <property type="entry name" value="F-BOX PROTEIN INTERACTION DOMAIN PROTEIN-RELATED"/>
    <property type="match status" value="1"/>
</dbReference>
<dbReference type="NCBIfam" id="TIGR01640">
    <property type="entry name" value="F_box_assoc_1"/>
    <property type="match status" value="1"/>
</dbReference>
<name>A0ABC9BSN2_9POAL</name>
<dbReference type="SUPFAM" id="SSF101898">
    <property type="entry name" value="NHL repeat"/>
    <property type="match status" value="1"/>
</dbReference>
<accession>A0ABC9BSN2</accession>
<dbReference type="InterPro" id="IPR017451">
    <property type="entry name" value="F-box-assoc_interact_dom"/>
</dbReference>
<dbReference type="InterPro" id="IPR055290">
    <property type="entry name" value="At3g26010-like"/>
</dbReference>
<gene>
    <name evidence="2" type="ORF">URODEC1_LOCUS67744</name>
</gene>
<organism evidence="2 3">
    <name type="scientific">Urochloa decumbens</name>
    <dbReference type="NCBI Taxonomy" id="240449"/>
    <lineage>
        <taxon>Eukaryota</taxon>
        <taxon>Viridiplantae</taxon>
        <taxon>Streptophyta</taxon>
        <taxon>Embryophyta</taxon>
        <taxon>Tracheophyta</taxon>
        <taxon>Spermatophyta</taxon>
        <taxon>Magnoliopsida</taxon>
        <taxon>Liliopsida</taxon>
        <taxon>Poales</taxon>
        <taxon>Poaceae</taxon>
        <taxon>PACMAD clade</taxon>
        <taxon>Panicoideae</taxon>
        <taxon>Panicodae</taxon>
        <taxon>Paniceae</taxon>
        <taxon>Melinidinae</taxon>
        <taxon>Urochloa</taxon>
    </lineage>
</organism>
<reference evidence="3" key="1">
    <citation type="submission" date="2024-06" db="EMBL/GenBank/DDBJ databases">
        <authorList>
            <person name="Ryan C."/>
        </authorList>
    </citation>
    <scope>NUCLEOTIDE SEQUENCE [LARGE SCALE GENOMIC DNA]</scope>
</reference>
<dbReference type="PANTHER" id="PTHR35546:SF105">
    <property type="entry name" value="OS05G0139200 PROTEIN"/>
    <property type="match status" value="1"/>
</dbReference>
<evidence type="ECO:0000259" key="1">
    <source>
        <dbReference type="Pfam" id="PF24750"/>
    </source>
</evidence>
<dbReference type="EMBL" id="OZ075137">
    <property type="protein sequence ID" value="CAL5005908.1"/>
    <property type="molecule type" value="Genomic_DNA"/>
</dbReference>
<protein>
    <recommendedName>
        <fullName evidence="1">F-box protein At3g26010-like beta-propeller domain-containing protein</fullName>
    </recommendedName>
</protein>
<feature type="domain" description="F-box protein At3g26010-like beta-propeller" evidence="1">
    <location>
        <begin position="135"/>
        <end position="400"/>
    </location>
</feature>
<dbReference type="AlphaFoldDB" id="A0ABC9BSN2"/>
<sequence>MAGGVNNRLFGRRTATASAHMDGIKSEARLWIEAGARRLGCLLSSIFERKMAGAARKKRVARGSKKKKGGVQDAVSELTDDVLADILSRTLAGFFYKSHDINRYPKSARHFINVSGAGQALIDPSLSFLPRYARIDIVDSCNGLLLCRGRKSSNPLTMDYVVCNPATKKWVVVPDSGWSSKVNPMCCEDVRIARLGFDPVVSSHFNVFEFIPDDVWYMHDVEINNRYLDGRIKAVAIYSSKTRVWNFNEDNNQLGDEFLMPTDSKSVFFNGVLHLTTFYGMVVAIDVEGNILRCIPVPIPNFEDYDDHIGDVYLSQGHLYFAAQCASDESDDYELSVWVLEDYNNEKWSLKHNVNALHLFGEHYFSKFRYNFSVISFHPEHDTVFMVCGTDKRLMSYEMGHMRLRSIRRLGCSWTPYIPYVPLFSGPLADEH</sequence>
<keyword evidence="3" id="KW-1185">Reference proteome</keyword>